<protein>
    <submittedName>
        <fullName evidence="5">2,4-diaminopentanoate dehydrogenase</fullName>
        <ecNumber evidence="5">1.4.1.26</ecNumber>
    </submittedName>
</protein>
<accession>A0A7K0CYX1</accession>
<gene>
    <name evidence="5" type="primary">ord_2</name>
    <name evidence="5" type="ORF">NRB20_17680</name>
</gene>
<feature type="domain" description="Dihydrodipicolinate reductase N-terminal" evidence="3">
    <location>
        <begin position="27"/>
        <end position="90"/>
    </location>
</feature>
<evidence type="ECO:0000256" key="2">
    <source>
        <dbReference type="ARBA" id="ARBA00023002"/>
    </source>
</evidence>
<name>A0A7K0CYX1_9NOCA</name>
<dbReference type="Pfam" id="PF01113">
    <property type="entry name" value="DapB_N"/>
    <property type="match status" value="1"/>
</dbReference>
<dbReference type="SUPFAM" id="SSF51735">
    <property type="entry name" value="NAD(P)-binding Rossmann-fold domains"/>
    <property type="match status" value="1"/>
</dbReference>
<keyword evidence="2 5" id="KW-0560">Oxidoreductase</keyword>
<comment type="caution">
    <text evidence="5">The sequence shown here is derived from an EMBL/GenBank/DDBJ whole genome shotgun (WGS) entry which is preliminary data.</text>
</comment>
<evidence type="ECO:0000259" key="3">
    <source>
        <dbReference type="Pfam" id="PF01113"/>
    </source>
</evidence>
<feature type="domain" description="2,4-diaminopentanoate dehydrogenase C-terminal" evidence="4">
    <location>
        <begin position="193"/>
        <end position="354"/>
    </location>
</feature>
<sequence length="360" mass="38536">MMEPNTVLDKNSQQDPGRPKYRVVQWATGTIGARALRGVIGHPELELVGLFVHSADKAGRDAGELCGLPPTGVLATDDIEQILDLDADCVLYMPLLFDGDTVVRLLTAGANVVTTCGAFHHPGSMDPALRHQVQHACGLGRSSVHSTGSSPGFISEAVPLVLSSIQRRLDRLAIDEYADLSQRDSPSMLFDIMGFGSAPTEFDPARAEYLAASFGPSLRLLGDALGQPVDSLTAHGEVATARETFTIAAGTIERGTVAAQRTTITAMVGDRPLLSFRATWYCGKDIDPTWDLHDTGWHISVEGDAPLEVTLHFPIPLDRMAEISPAYTANRAVNAIPAVCAAEPGIRTTLDLPHIITRLS</sequence>
<keyword evidence="1" id="KW-0521">NADP</keyword>
<evidence type="ECO:0000256" key="1">
    <source>
        <dbReference type="ARBA" id="ARBA00022857"/>
    </source>
</evidence>
<dbReference type="Proteomes" id="UP000438448">
    <property type="component" value="Unassembled WGS sequence"/>
</dbReference>
<dbReference type="EMBL" id="WEGK01000003">
    <property type="protein sequence ID" value="MQY18689.1"/>
    <property type="molecule type" value="Genomic_DNA"/>
</dbReference>
<proteinExistence type="predicted"/>
<organism evidence="5 6">
    <name type="scientific">Nocardia macrotermitis</name>
    <dbReference type="NCBI Taxonomy" id="2585198"/>
    <lineage>
        <taxon>Bacteria</taxon>
        <taxon>Bacillati</taxon>
        <taxon>Actinomycetota</taxon>
        <taxon>Actinomycetes</taxon>
        <taxon>Mycobacteriales</taxon>
        <taxon>Nocardiaceae</taxon>
        <taxon>Nocardia</taxon>
    </lineage>
</organism>
<dbReference type="InterPro" id="IPR036291">
    <property type="entry name" value="NAD(P)-bd_dom_sf"/>
</dbReference>
<evidence type="ECO:0000313" key="5">
    <source>
        <dbReference type="EMBL" id="MQY18689.1"/>
    </source>
</evidence>
<dbReference type="EC" id="1.4.1.26" evidence="5"/>
<dbReference type="Pfam" id="PF19328">
    <property type="entry name" value="DAP_DH_C"/>
    <property type="match status" value="1"/>
</dbReference>
<evidence type="ECO:0000313" key="6">
    <source>
        <dbReference type="Proteomes" id="UP000438448"/>
    </source>
</evidence>
<evidence type="ECO:0000259" key="4">
    <source>
        <dbReference type="Pfam" id="PF19328"/>
    </source>
</evidence>
<keyword evidence="6" id="KW-1185">Reference proteome</keyword>
<dbReference type="CDD" id="cd24146">
    <property type="entry name" value="nat-AmDH_N_like"/>
    <property type="match status" value="1"/>
</dbReference>
<dbReference type="AlphaFoldDB" id="A0A7K0CYX1"/>
<dbReference type="Gene3D" id="3.40.50.720">
    <property type="entry name" value="NAD(P)-binding Rossmann-like Domain"/>
    <property type="match status" value="1"/>
</dbReference>
<reference evidence="5 6" key="1">
    <citation type="submission" date="2019-10" db="EMBL/GenBank/DDBJ databases">
        <title>Nocardia macrotermitis sp. nov. and Nocardia aurantia sp. nov., isolated from the gut of fungus growing-termite Macrotermes natalensis.</title>
        <authorList>
            <person name="Benndorf R."/>
            <person name="Schwitalla J."/>
            <person name="Martin K."/>
            <person name="De Beer W."/>
            <person name="Kaster A.-K."/>
            <person name="Vollmers J."/>
            <person name="Poulsen M."/>
            <person name="Beemelmanns C."/>
        </authorList>
    </citation>
    <scope>NUCLEOTIDE SEQUENCE [LARGE SCALE GENOMIC DNA]</scope>
    <source>
        <strain evidence="5 6">RB20</strain>
    </source>
</reference>
<dbReference type="GO" id="GO:0008839">
    <property type="term" value="F:4-hydroxy-tetrahydrodipicolinate reductase"/>
    <property type="evidence" value="ECO:0007669"/>
    <property type="project" value="InterPro"/>
</dbReference>
<dbReference type="InterPro" id="IPR045760">
    <property type="entry name" value="DAP_DH_C"/>
</dbReference>
<dbReference type="GO" id="GO:0009089">
    <property type="term" value="P:lysine biosynthetic process via diaminopimelate"/>
    <property type="evidence" value="ECO:0007669"/>
    <property type="project" value="InterPro"/>
</dbReference>
<dbReference type="InterPro" id="IPR000846">
    <property type="entry name" value="DapB_N"/>
</dbReference>